<accession>B3QT72</accession>
<dbReference type="PANTHER" id="PTHR43690:SF17">
    <property type="entry name" value="PROTEIN YHJJ"/>
    <property type="match status" value="1"/>
</dbReference>
<keyword evidence="3" id="KW-0645">Protease</keyword>
<evidence type="ECO:0000313" key="12">
    <source>
        <dbReference type="Proteomes" id="UP000001208"/>
    </source>
</evidence>
<evidence type="ECO:0000256" key="6">
    <source>
        <dbReference type="ARBA" id="ARBA00022833"/>
    </source>
</evidence>
<evidence type="ECO:0000256" key="1">
    <source>
        <dbReference type="ARBA" id="ARBA00001947"/>
    </source>
</evidence>
<name>B3QT72_CHLT3</name>
<keyword evidence="12" id="KW-1185">Reference proteome</keyword>
<dbReference type="PANTHER" id="PTHR43690">
    <property type="entry name" value="NARDILYSIN"/>
    <property type="match status" value="1"/>
</dbReference>
<dbReference type="KEGG" id="cts:Ctha_1714"/>
<feature type="domain" description="Peptidase M16 N-terminal" evidence="9">
    <location>
        <begin position="73"/>
        <end position="115"/>
    </location>
</feature>
<evidence type="ECO:0000256" key="8">
    <source>
        <dbReference type="RuleBase" id="RU004447"/>
    </source>
</evidence>
<dbReference type="Pfam" id="PF00675">
    <property type="entry name" value="Peptidase_M16"/>
    <property type="match status" value="2"/>
</dbReference>
<evidence type="ECO:0000259" key="10">
    <source>
        <dbReference type="Pfam" id="PF05193"/>
    </source>
</evidence>
<dbReference type="GO" id="GO:0004222">
    <property type="term" value="F:metalloendopeptidase activity"/>
    <property type="evidence" value="ECO:0007669"/>
    <property type="project" value="InterPro"/>
</dbReference>
<dbReference type="InterPro" id="IPR001431">
    <property type="entry name" value="Pept_M16_Zn_BS"/>
</dbReference>
<dbReference type="Gene3D" id="3.30.830.10">
    <property type="entry name" value="Metalloenzyme, LuxS/M16 peptidase-like"/>
    <property type="match status" value="4"/>
</dbReference>
<evidence type="ECO:0000256" key="4">
    <source>
        <dbReference type="ARBA" id="ARBA00022723"/>
    </source>
</evidence>
<dbReference type="Pfam" id="PF05193">
    <property type="entry name" value="Peptidase_M16_C"/>
    <property type="match status" value="2"/>
</dbReference>
<keyword evidence="5" id="KW-0378">Hydrolase</keyword>
<dbReference type="InterPro" id="IPR007863">
    <property type="entry name" value="Peptidase_M16_C"/>
</dbReference>
<gene>
    <name evidence="11" type="ordered locus">Ctha_1714</name>
</gene>
<feature type="domain" description="Peptidase M16 N-terminal" evidence="9">
    <location>
        <begin position="592"/>
        <end position="686"/>
    </location>
</feature>
<organism evidence="11 12">
    <name type="scientific">Chloroherpeton thalassium (strain ATCC 35110 / GB-78)</name>
    <dbReference type="NCBI Taxonomy" id="517418"/>
    <lineage>
        <taxon>Bacteria</taxon>
        <taxon>Pseudomonadati</taxon>
        <taxon>Chlorobiota</taxon>
        <taxon>Chlorobiia</taxon>
        <taxon>Chlorobiales</taxon>
        <taxon>Chloroherpetonaceae</taxon>
        <taxon>Chloroherpeton</taxon>
    </lineage>
</organism>
<proteinExistence type="inferred from homology"/>
<dbReference type="GO" id="GO:0046872">
    <property type="term" value="F:metal ion binding"/>
    <property type="evidence" value="ECO:0007669"/>
    <property type="project" value="UniProtKB-KW"/>
</dbReference>
<comment type="similarity">
    <text evidence="2 8">Belongs to the peptidase M16 family.</text>
</comment>
<evidence type="ECO:0000256" key="7">
    <source>
        <dbReference type="ARBA" id="ARBA00023049"/>
    </source>
</evidence>
<evidence type="ECO:0000259" key="9">
    <source>
        <dbReference type="Pfam" id="PF00675"/>
    </source>
</evidence>
<dbReference type="PROSITE" id="PS00143">
    <property type="entry name" value="INSULINASE"/>
    <property type="match status" value="1"/>
</dbReference>
<dbReference type="InterPro" id="IPR011249">
    <property type="entry name" value="Metalloenz_LuxS/M16"/>
</dbReference>
<dbReference type="eggNOG" id="COG0612">
    <property type="taxonomic scope" value="Bacteria"/>
</dbReference>
<evidence type="ECO:0000256" key="3">
    <source>
        <dbReference type="ARBA" id="ARBA00022670"/>
    </source>
</evidence>
<dbReference type="AlphaFoldDB" id="B3QT72"/>
<feature type="domain" description="Peptidase M16 C-terminal" evidence="10">
    <location>
        <begin position="717"/>
        <end position="875"/>
    </location>
</feature>
<sequence>MMRLKHLSAVIFFVFLALFSFRHSQVFAREAGEPKKTYSFKTVPNDPLHARIYTLENGLTVYMSVYKDKPRIQTYIAVRAGSKNDPSDATGLAHYLEHLLFKGTSRYGTMNYEKEAPLIREIIDLYEAHRATSDTLAKKAIYHRIDSLSNLAAKYAIPNEYDKMVGSFGAKRTNAYTWVEQTVYMNDIPANRLEQWLTLEAERFREPVMRLFHTELEVVYEEKNRSLDNDNSKIWHNLFAGLFQKHTYGTQTTIGTIEHLKNPSIQKVIDYFNTYYVPNNMAICISGDFDPDETIRMIDDKFGGFQPKPIPEFVPPVEDDIQQPIVKDIYGPDAEDVIIGFRFPGAESEDADMITLIDKLLYNGTAGLIDLNLNQKQKTLGANSFTVVMKDYSAHVLSAQPREGQSLDSVRALLLGQLELLKKGDYPDWLLQAALSDMKLEQIKSYEDNYNRAKAFVEAFVWGMDWEKYTAQLSRLERITKADVSRFAKAHYKNNYVAVYKKTGVDTTVEKVEKPEITPIQVNRDTVSAFAKKVITTKAKPIAPVFIDFKKDIRSFKIQKSIPVFYKKNTENQTFNLYYILDMGTNHDKTIGVALDYLPYLGTSKYSPEELKEAFYKIGCSFSVFSSEDRLYVSLSGLSEYFDKALSLLEEVLWDAQPNEEALKNLIQDILKSRADAKLSKNEILWKAMLNYGKYGEKSPYTNILSKEELQSLTPETLLSLIKRIPTYEHRVLYYGPESEKALKKTLQKLHRTPKSLAKIPDAPAFKEKETGENQVFVVDYDMKQAEILMLSKGGLYDKDIVPAATFFNEYFGKGMSSVVFQELREAKALAYSVFSSYTIPKRKEQSHFMAAYIGTQSDKLADAMSGMFDLLGTLPKSEVLVSSAKESILEQLRTERVTKSDVLFYYEDAKRLGLTDDLRRDVFKKVQAMNFENIQSFYDKFVTGKNYHILVLGKKDQLNIKVLEKYGNVRFLSLEDVFGY</sequence>
<dbReference type="STRING" id="517418.Ctha_1714"/>
<keyword evidence="7" id="KW-0482">Metalloprotease</keyword>
<keyword evidence="4" id="KW-0479">Metal-binding</keyword>
<reference evidence="11 12" key="1">
    <citation type="submission" date="2008-06" db="EMBL/GenBank/DDBJ databases">
        <title>Complete sequence of Chloroherpeton thalassium ATCC 35110.</title>
        <authorList>
            <consortium name="US DOE Joint Genome Institute"/>
            <person name="Lucas S."/>
            <person name="Copeland A."/>
            <person name="Lapidus A."/>
            <person name="Glavina del Rio T."/>
            <person name="Dalin E."/>
            <person name="Tice H."/>
            <person name="Bruce D."/>
            <person name="Goodwin L."/>
            <person name="Pitluck S."/>
            <person name="Schmutz J."/>
            <person name="Larimer F."/>
            <person name="Land M."/>
            <person name="Hauser L."/>
            <person name="Kyrpides N."/>
            <person name="Mikhailova N."/>
            <person name="Liu Z."/>
            <person name="Li T."/>
            <person name="Zhao F."/>
            <person name="Overmann J."/>
            <person name="Bryant D.A."/>
            <person name="Richardson P."/>
        </authorList>
    </citation>
    <scope>NUCLEOTIDE SEQUENCE [LARGE SCALE GENOMIC DNA]</scope>
    <source>
        <strain evidence="12">ATCC 35110 / GB-78</strain>
    </source>
</reference>
<feature type="domain" description="Peptidase M16 C-terminal" evidence="10">
    <location>
        <begin position="265"/>
        <end position="435"/>
    </location>
</feature>
<keyword evidence="6" id="KW-0862">Zinc</keyword>
<dbReference type="EMBL" id="CP001100">
    <property type="protein sequence ID" value="ACF14171.1"/>
    <property type="molecule type" value="Genomic_DNA"/>
</dbReference>
<dbReference type="Proteomes" id="UP000001208">
    <property type="component" value="Chromosome"/>
</dbReference>
<dbReference type="InterPro" id="IPR050626">
    <property type="entry name" value="Peptidase_M16"/>
</dbReference>
<dbReference type="HOGENOM" id="CLU_306466_0_0_10"/>
<protein>
    <submittedName>
        <fullName evidence="11">Peptidase M16 domain protein</fullName>
    </submittedName>
</protein>
<evidence type="ECO:0000256" key="2">
    <source>
        <dbReference type="ARBA" id="ARBA00007261"/>
    </source>
</evidence>
<dbReference type="InterPro" id="IPR011765">
    <property type="entry name" value="Pept_M16_N"/>
</dbReference>
<evidence type="ECO:0000256" key="5">
    <source>
        <dbReference type="ARBA" id="ARBA00022801"/>
    </source>
</evidence>
<comment type="cofactor">
    <cofactor evidence="1">
        <name>Zn(2+)</name>
        <dbReference type="ChEBI" id="CHEBI:29105"/>
    </cofactor>
</comment>
<dbReference type="SUPFAM" id="SSF63411">
    <property type="entry name" value="LuxS/MPP-like metallohydrolase"/>
    <property type="match status" value="4"/>
</dbReference>
<dbReference type="GO" id="GO:0006508">
    <property type="term" value="P:proteolysis"/>
    <property type="evidence" value="ECO:0007669"/>
    <property type="project" value="UniProtKB-KW"/>
</dbReference>
<dbReference type="RefSeq" id="WP_012500255.1">
    <property type="nucleotide sequence ID" value="NC_011026.1"/>
</dbReference>
<evidence type="ECO:0000313" key="11">
    <source>
        <dbReference type="EMBL" id="ACF14171.1"/>
    </source>
</evidence>